<evidence type="ECO:0000313" key="3">
    <source>
        <dbReference type="Proteomes" id="UP000189370"/>
    </source>
</evidence>
<keyword evidence="3" id="KW-1185">Reference proteome</keyword>
<dbReference type="STRING" id="301967.A6E15_14200"/>
<feature type="transmembrane region" description="Helical" evidence="1">
    <location>
        <begin position="94"/>
        <end position="113"/>
    </location>
</feature>
<evidence type="ECO:0000313" key="2">
    <source>
        <dbReference type="EMBL" id="OLZ42051.1"/>
    </source>
</evidence>
<keyword evidence="1" id="KW-1133">Transmembrane helix</keyword>
<comment type="caution">
    <text evidence="2">The sequence shown here is derived from an EMBL/GenBank/DDBJ whole genome shotgun (WGS) entry which is preliminary data.</text>
</comment>
<name>A0A1S8AZS2_9EURY</name>
<dbReference type="OrthoDB" id="201480at2157"/>
<feature type="transmembrane region" description="Helical" evidence="1">
    <location>
        <begin position="70"/>
        <end position="88"/>
    </location>
</feature>
<sequence>MIDREGRVLFGSLLVFVLAVAVSVVLEGQFGTSLRDGPVIAVLLFAGVAVAVPQLYLAVTDTAISPRSRLRFAALATAVFAVSFAAEAEGLRELVIATIGTGALLALVCYEGVAGYRAAGGDLSLDLGSD</sequence>
<dbReference type="Proteomes" id="UP000189370">
    <property type="component" value="Unassembled WGS sequence"/>
</dbReference>
<keyword evidence="1" id="KW-0472">Membrane</keyword>
<keyword evidence="1" id="KW-0812">Transmembrane</keyword>
<dbReference type="EMBL" id="LWLN01000001">
    <property type="protein sequence ID" value="OLZ42051.1"/>
    <property type="molecule type" value="Genomic_DNA"/>
</dbReference>
<dbReference type="AlphaFoldDB" id="A0A1S8AZS2"/>
<feature type="transmembrane region" description="Helical" evidence="1">
    <location>
        <begin position="39"/>
        <end position="58"/>
    </location>
</feature>
<organism evidence="2 3">
    <name type="scientific">Natrinema saccharevitans</name>
    <dbReference type="NCBI Taxonomy" id="301967"/>
    <lineage>
        <taxon>Archaea</taxon>
        <taxon>Methanobacteriati</taxon>
        <taxon>Methanobacteriota</taxon>
        <taxon>Stenosarchaea group</taxon>
        <taxon>Halobacteria</taxon>
        <taxon>Halobacteriales</taxon>
        <taxon>Natrialbaceae</taxon>
        <taxon>Natrinema</taxon>
    </lineage>
</organism>
<reference evidence="3" key="1">
    <citation type="submission" date="2016-04" db="EMBL/GenBank/DDBJ databases">
        <authorList>
            <person name="Chen S.-C."/>
            <person name="Lai M.-C."/>
        </authorList>
    </citation>
    <scope>NUCLEOTIDE SEQUENCE [LARGE SCALE GENOMIC DNA]</scope>
    <source>
        <strain evidence="3">AB14</strain>
    </source>
</reference>
<dbReference type="RefSeq" id="WP_076147198.1">
    <property type="nucleotide sequence ID" value="NZ_LWLN01000001.1"/>
</dbReference>
<proteinExistence type="predicted"/>
<accession>A0A1S8AZS2</accession>
<gene>
    <name evidence="2" type="ORF">A6E15_14200</name>
</gene>
<protein>
    <submittedName>
        <fullName evidence="2">Uncharacterized protein</fullName>
    </submittedName>
</protein>
<evidence type="ECO:0000256" key="1">
    <source>
        <dbReference type="SAM" id="Phobius"/>
    </source>
</evidence>